<dbReference type="RefSeq" id="WP_145904530.1">
    <property type="nucleotide sequence ID" value="NZ_BAAAMZ010000013.1"/>
</dbReference>
<dbReference type="PANTHER" id="PTHR30572:SF4">
    <property type="entry name" value="ABC TRANSPORTER PERMEASE YTRF"/>
    <property type="match status" value="1"/>
</dbReference>
<feature type="region of interest" description="Disordered" evidence="7">
    <location>
        <begin position="87"/>
        <end position="111"/>
    </location>
</feature>
<name>A0A561UFB2_9ACTN</name>
<evidence type="ECO:0000256" key="7">
    <source>
        <dbReference type="SAM" id="MobiDB-lite"/>
    </source>
</evidence>
<feature type="domain" description="ABC3 transporter permease C-terminal" evidence="9">
    <location>
        <begin position="311"/>
        <end position="429"/>
    </location>
</feature>
<dbReference type="InterPro" id="IPR050250">
    <property type="entry name" value="Macrolide_Exporter_MacB"/>
</dbReference>
<keyword evidence="3 8" id="KW-0812">Transmembrane</keyword>
<sequence>MRASWRLALRIARRDALRAKGRSLLVLAMIALPVLGVTGIDVIWRSSTLTTAQRADRALGRADALLELDTPGAQIAQAPFAADGVDMVAMPPSGGSGSPGSPEQQRSMTTDPVTLATSLLPAGSVLVPVPNDRVTMASTRDGLLQTRISGADLADPVWHGRLDLVSGRAPAGDQEVAATQAFLDQSGLKVGDTTELHELPGRPLTITGVAENPDELGNAGLVAEPKLLAAVVSAREQQAVTHSWLVKLAPGQSLDWAGVRELNRYGFAATSRSVVLHPPARSAVPYYARQGGPGGVGRYLDQTTAVILGTVAGMALLEIVLLAGPAFAVGARRSRRQLGLLAAAGGDRGQVRAVVLGGGVVLGLTGAAIGSALAVLLVAVGQDRLELMGGRRFGSFTLAPLDLLGVIAVGLVTGLLAAVVPAVQASRQDVVAALTGRGTTRRPSRRLLLLGLLMLGGGSALALLGAVGGAGGRTTAVLGGSMVAELGMVACVPSVIGLFGRLGRFLPLAPRLALRDSVRQRARTAPAVAAVMAAVAGSVAVGIYTASSNAEQSASYTPSAPDRAVTLVLTGFRGSADGNALQRAAVEQSIPALGARADVGSARYGCDQATSCGDVAAEPAPAQRCPADDAMAQGQPVDVVDRLQRDPRCRVSDGTGRFGSIVTGGPEVLHNLFAVHDRAVEQAAAAGSAVVFNPSMLQDGKALIRITDPWKNGQQGRPPYRDVLVNAVLAPDADAPARVYLPPQTLTGLGLTSTDAGSVWLPDAMPSAAAEQKATAAVAKVSGNAWGLSVERGFQPQHTVLALGLTAFAGLVALGAAGFATGLAAADSQRDLATLAAVGAGPGIRRRLSGFQCGVIAAMGTVLGVVCGIVPAVALRKVEGQAVGSLVPSHVVIAVPWGTLALTLVALPLLATVLAALLTRSRIALVRRPA</sequence>
<feature type="transmembrane region" description="Helical" evidence="8">
    <location>
        <begin position="524"/>
        <end position="546"/>
    </location>
</feature>
<proteinExistence type="inferred from homology"/>
<dbReference type="Pfam" id="PF02687">
    <property type="entry name" value="FtsX"/>
    <property type="match status" value="1"/>
</dbReference>
<evidence type="ECO:0000256" key="1">
    <source>
        <dbReference type="ARBA" id="ARBA00004651"/>
    </source>
</evidence>
<protein>
    <submittedName>
        <fullName evidence="10">Putative ABC transport system permease protein</fullName>
    </submittedName>
</protein>
<comment type="subcellular location">
    <subcellularLocation>
        <location evidence="1">Cell membrane</location>
        <topology evidence="1">Multi-pass membrane protein</topology>
    </subcellularLocation>
</comment>
<evidence type="ECO:0000256" key="8">
    <source>
        <dbReference type="SAM" id="Phobius"/>
    </source>
</evidence>
<feature type="transmembrane region" description="Helical" evidence="8">
    <location>
        <begin position="853"/>
        <end position="874"/>
    </location>
</feature>
<evidence type="ECO:0000256" key="4">
    <source>
        <dbReference type="ARBA" id="ARBA00022989"/>
    </source>
</evidence>
<comment type="caution">
    <text evidence="10">The sequence shown here is derived from an EMBL/GenBank/DDBJ whole genome shotgun (WGS) entry which is preliminary data.</text>
</comment>
<evidence type="ECO:0000313" key="11">
    <source>
        <dbReference type="Proteomes" id="UP000317940"/>
    </source>
</evidence>
<comment type="similarity">
    <text evidence="6">Belongs to the ABC-4 integral membrane protein family.</text>
</comment>
<dbReference type="PANTHER" id="PTHR30572">
    <property type="entry name" value="MEMBRANE COMPONENT OF TRANSPORTER-RELATED"/>
    <property type="match status" value="1"/>
</dbReference>
<feature type="transmembrane region" description="Helical" evidence="8">
    <location>
        <begin position="482"/>
        <end position="503"/>
    </location>
</feature>
<dbReference type="InterPro" id="IPR003838">
    <property type="entry name" value="ABC3_permease_C"/>
</dbReference>
<evidence type="ECO:0000313" key="10">
    <source>
        <dbReference type="EMBL" id="TWF98046.1"/>
    </source>
</evidence>
<keyword evidence="2" id="KW-1003">Cell membrane</keyword>
<dbReference type="GO" id="GO:0022857">
    <property type="term" value="F:transmembrane transporter activity"/>
    <property type="evidence" value="ECO:0007669"/>
    <property type="project" value="TreeGrafter"/>
</dbReference>
<dbReference type="AlphaFoldDB" id="A0A561UFB2"/>
<feature type="transmembrane region" description="Helical" evidence="8">
    <location>
        <begin position="306"/>
        <end position="330"/>
    </location>
</feature>
<feature type="transmembrane region" description="Helical" evidence="8">
    <location>
        <begin position="351"/>
        <end position="378"/>
    </location>
</feature>
<dbReference type="OrthoDB" id="3405625at2"/>
<evidence type="ECO:0000259" key="9">
    <source>
        <dbReference type="Pfam" id="PF02687"/>
    </source>
</evidence>
<evidence type="ECO:0000256" key="3">
    <source>
        <dbReference type="ARBA" id="ARBA00022692"/>
    </source>
</evidence>
<accession>A0A561UFB2</accession>
<evidence type="ECO:0000256" key="5">
    <source>
        <dbReference type="ARBA" id="ARBA00023136"/>
    </source>
</evidence>
<organism evidence="10 11">
    <name type="scientific">Kitasatospora viridis</name>
    <dbReference type="NCBI Taxonomy" id="281105"/>
    <lineage>
        <taxon>Bacteria</taxon>
        <taxon>Bacillati</taxon>
        <taxon>Actinomycetota</taxon>
        <taxon>Actinomycetes</taxon>
        <taxon>Kitasatosporales</taxon>
        <taxon>Streptomycetaceae</taxon>
        <taxon>Kitasatospora</taxon>
    </lineage>
</organism>
<evidence type="ECO:0000256" key="2">
    <source>
        <dbReference type="ARBA" id="ARBA00022475"/>
    </source>
</evidence>
<keyword evidence="11" id="KW-1185">Reference proteome</keyword>
<dbReference type="Proteomes" id="UP000317940">
    <property type="component" value="Unassembled WGS sequence"/>
</dbReference>
<feature type="transmembrane region" description="Helical" evidence="8">
    <location>
        <begin position="447"/>
        <end position="470"/>
    </location>
</feature>
<keyword evidence="4 8" id="KW-1133">Transmembrane helix</keyword>
<feature type="transmembrane region" description="Helical" evidence="8">
    <location>
        <begin position="800"/>
        <end position="826"/>
    </location>
</feature>
<feature type="transmembrane region" description="Helical" evidence="8">
    <location>
        <begin position="894"/>
        <end position="918"/>
    </location>
</feature>
<evidence type="ECO:0000256" key="6">
    <source>
        <dbReference type="ARBA" id="ARBA00038076"/>
    </source>
</evidence>
<keyword evidence="5 8" id="KW-0472">Membrane</keyword>
<dbReference type="GO" id="GO:0005886">
    <property type="term" value="C:plasma membrane"/>
    <property type="evidence" value="ECO:0007669"/>
    <property type="project" value="UniProtKB-SubCell"/>
</dbReference>
<dbReference type="EMBL" id="VIWT01000001">
    <property type="protein sequence ID" value="TWF98046.1"/>
    <property type="molecule type" value="Genomic_DNA"/>
</dbReference>
<gene>
    <name evidence="10" type="ORF">FHX73_111849</name>
</gene>
<feature type="transmembrane region" description="Helical" evidence="8">
    <location>
        <begin position="398"/>
        <end position="420"/>
    </location>
</feature>
<reference evidence="10 11" key="1">
    <citation type="submission" date="2019-06" db="EMBL/GenBank/DDBJ databases">
        <title>Sequencing the genomes of 1000 actinobacteria strains.</title>
        <authorList>
            <person name="Klenk H.-P."/>
        </authorList>
    </citation>
    <scope>NUCLEOTIDE SEQUENCE [LARGE SCALE GENOMIC DNA]</scope>
    <source>
        <strain evidence="10 11">DSM 44826</strain>
    </source>
</reference>